<dbReference type="SMART" id="SM00487">
    <property type="entry name" value="DEXDc"/>
    <property type="match status" value="1"/>
</dbReference>
<dbReference type="Gene3D" id="1.20.120.1080">
    <property type="match status" value="1"/>
</dbReference>
<protein>
    <recommendedName>
        <fullName evidence="8">P-loop containing nucleoside triphosphate hydrolase protein</fullName>
    </recommendedName>
</protein>
<dbReference type="GO" id="GO:0003723">
    <property type="term" value="F:RNA binding"/>
    <property type="evidence" value="ECO:0007669"/>
    <property type="project" value="TreeGrafter"/>
</dbReference>
<dbReference type="HOGENOM" id="CLU_001832_1_1_1"/>
<evidence type="ECO:0000313" key="6">
    <source>
        <dbReference type="EMBL" id="KDB26012.1"/>
    </source>
</evidence>
<dbReference type="PANTHER" id="PTHR18934:SF203">
    <property type="entry name" value="ATP-DEPENDENT RNA HELICASE A"/>
    <property type="match status" value="1"/>
</dbReference>
<dbReference type="Gene3D" id="3.40.50.300">
    <property type="entry name" value="P-loop containing nucleotide triphosphate hydrolases"/>
    <property type="match status" value="2"/>
</dbReference>
<accession>A0A059JEV1</accession>
<keyword evidence="2" id="KW-0067">ATP-binding</keyword>
<evidence type="ECO:0000256" key="1">
    <source>
        <dbReference type="ARBA" id="ARBA00022741"/>
    </source>
</evidence>
<evidence type="ECO:0000313" key="7">
    <source>
        <dbReference type="Proteomes" id="UP000024533"/>
    </source>
</evidence>
<keyword evidence="1" id="KW-0547">Nucleotide-binding</keyword>
<dbReference type="GO" id="GO:0005524">
    <property type="term" value="F:ATP binding"/>
    <property type="evidence" value="ECO:0007669"/>
    <property type="project" value="UniProtKB-KW"/>
</dbReference>
<dbReference type="InterPro" id="IPR048333">
    <property type="entry name" value="HA2_WH"/>
</dbReference>
<gene>
    <name evidence="6" type="ORF">H109_02205</name>
</gene>
<dbReference type="GO" id="GO:0004386">
    <property type="term" value="F:helicase activity"/>
    <property type="evidence" value="ECO:0007669"/>
    <property type="project" value="TreeGrafter"/>
</dbReference>
<keyword evidence="7" id="KW-1185">Reference proteome</keyword>
<feature type="domain" description="Helicase ATP-binding" evidence="4">
    <location>
        <begin position="515"/>
        <end position="684"/>
    </location>
</feature>
<dbReference type="CDD" id="cd17917">
    <property type="entry name" value="DEXHc_RHA-like"/>
    <property type="match status" value="1"/>
</dbReference>
<evidence type="ECO:0000259" key="4">
    <source>
        <dbReference type="PROSITE" id="PS51192"/>
    </source>
</evidence>
<dbReference type="InterPro" id="IPR014001">
    <property type="entry name" value="Helicase_ATP-bd"/>
</dbReference>
<evidence type="ECO:0008006" key="8">
    <source>
        <dbReference type="Google" id="ProtNLM"/>
    </source>
</evidence>
<dbReference type="PANTHER" id="PTHR18934">
    <property type="entry name" value="ATP-DEPENDENT RNA HELICASE"/>
    <property type="match status" value="1"/>
</dbReference>
<comment type="caution">
    <text evidence="6">The sequence shown here is derived from an EMBL/GenBank/DDBJ whole genome shotgun (WGS) entry which is preliminary data.</text>
</comment>
<sequence>MPAIPLRLSLRNVRHTRRVPNSPYGHPLSAVYRIAQPNGRHLSGGAGRPLTHYISACTTRGYAAERTSSELSYNRKPQYQPQERHVSTQAVDNGSLADEPSVNSSPTESVIYPEPYSRLTETYARENAALPSSESLLALPTLLSKPESSLRMLSQMGIVEIDTDVAKLSDIGAVMCKLVCRITPASGVRVKEPIEVAGLGQDSYSAENAAYVFLVSALHTKGYLNKIAQSFKALRDMRAHRFDLSDVYHYASRFAALPEIHYTSTPEPGFTSYAQHEVRIELPDQNIKSVATGDFLPRVITEASHSFISQAPRQGIPGNHERIKDDSTLTVDVAPNLLNFYRSKCGQSNEIESRCTQENVGPSTVYYGTLYIDGQPVSKPVMADSAKSAKSLARLAGAVHLIGKDPSLWSDFVNEMRETSPIVHSVSVSMSPETLSAIQTSLESIYYYPSPQAQAKTNETCPDNIESLFPNVLASAVREAESADPPLLPFCNRTLEESLNARNSLPARKHAKQILDTINEHTVSIIVGSTGSGKTSQIPQMVLEQSPGSNIMVTQPRRVTTTTMARRVAFERGESLGKSVGYEIRWDAIKPSTNNGITYRTTGVMLLDMLRRGDEILDTVSHIFVDETHERDTPTDLLLALLRREINRRSNASMSVPKIIIITADPETAALETYMGTVSENGEPNPATRMVIPNSSHPVQRYFLEDILHSLFSKHSAENLMPLLSDTSTSQHIAAEKDLITPEPSEGNDQAKLPIPNALLEEATANAPINEKEHFVPLGLTAATIAHIAKTEEEGVILALFPGLDVMKRLEKLLYDHPLGVDFSDRTKFQIFKLHSGLGDIDENVLRPTKNGCRKIILSTNIAENSINIPEVRYVVDSGKKHDSVYDPSTGLRKVVGGWVDKLAIHQREACASRTGNGAYYATFTQSRYDALTRSTPPRIYVDEIETESLQLRATVPDLPLRDFMRQVPNPPSLDRLNSTTANLQSIGAIDNNGDITALGRILSLLPVPLKAGKMVMLGILLRCFEPALILGAATHARSLFIPSRSERWYNSPRRKFAGETNSDHIAILRAYRKINQISNKHGQEAARKYCLQQSMSHATYLDMELFISRITLTLRHLNLIPATESESGENILNENSGDHSVLRALITATVTPNIAIKPSDSGGQWHTKRFPAAVVSNKSTNSFQKSWAGRMLAFNEALNFHSEADAIMMDTTSVHPLMACLFGGNLSREDNALFLDSHLAVKVESPDGSMESGSRAASAVVKARKLIDKASEDFFNDLASNRSWAETESDRRRLATEIKNIIDTLPDTRQSGPLIRKIP</sequence>
<dbReference type="InterPro" id="IPR027417">
    <property type="entry name" value="P-loop_NTPase"/>
</dbReference>
<evidence type="ECO:0000259" key="5">
    <source>
        <dbReference type="PROSITE" id="PS51194"/>
    </source>
</evidence>
<name>A0A059JEV1_TRIIM</name>
<feature type="compositionally biased region" description="Polar residues" evidence="3">
    <location>
        <begin position="69"/>
        <end position="88"/>
    </location>
</feature>
<reference evidence="6 7" key="1">
    <citation type="submission" date="2014-02" db="EMBL/GenBank/DDBJ databases">
        <title>The Genome Sequence of Trichophyton interdigitale MR816.</title>
        <authorList>
            <consortium name="The Broad Institute Genomics Platform"/>
            <person name="Cuomo C.A."/>
            <person name="White T.C."/>
            <person name="Graser Y."/>
            <person name="Martinez-Rossi N."/>
            <person name="Heitman J."/>
            <person name="Young S.K."/>
            <person name="Zeng Q."/>
            <person name="Gargeya S."/>
            <person name="Abouelleil A."/>
            <person name="Alvarado L."/>
            <person name="Chapman S.B."/>
            <person name="Gainer-Dewar J."/>
            <person name="Goldberg J."/>
            <person name="Griggs A."/>
            <person name="Gujja S."/>
            <person name="Hansen M."/>
            <person name="Howarth C."/>
            <person name="Imamovic A."/>
            <person name="Larimer J."/>
            <person name="Martinez D."/>
            <person name="Murphy C."/>
            <person name="Pearson M.D."/>
            <person name="Persinoti G."/>
            <person name="Poon T."/>
            <person name="Priest M."/>
            <person name="Roberts A.D."/>
            <person name="Saif S."/>
            <person name="Shea T.D."/>
            <person name="Sykes S.N."/>
            <person name="Wortman J."/>
            <person name="Nusbaum C."/>
            <person name="Birren B."/>
        </authorList>
    </citation>
    <scope>NUCLEOTIDE SEQUENCE [LARGE SCALE GENOMIC DNA]</scope>
    <source>
        <strain evidence="6 7">MR816</strain>
    </source>
</reference>
<evidence type="ECO:0000256" key="2">
    <source>
        <dbReference type="ARBA" id="ARBA00022840"/>
    </source>
</evidence>
<dbReference type="SUPFAM" id="SSF52540">
    <property type="entry name" value="P-loop containing nucleoside triphosphate hydrolases"/>
    <property type="match status" value="1"/>
</dbReference>
<dbReference type="EMBL" id="AOKY01000164">
    <property type="protein sequence ID" value="KDB26012.1"/>
    <property type="molecule type" value="Genomic_DNA"/>
</dbReference>
<dbReference type="OrthoDB" id="5600252at2759"/>
<dbReference type="CDD" id="cd18791">
    <property type="entry name" value="SF2_C_RHA"/>
    <property type="match status" value="1"/>
</dbReference>
<dbReference type="Pfam" id="PF04408">
    <property type="entry name" value="WHD_HA2"/>
    <property type="match status" value="1"/>
</dbReference>
<feature type="region of interest" description="Disordered" evidence="3">
    <location>
        <begin position="66"/>
        <end position="88"/>
    </location>
</feature>
<evidence type="ECO:0000256" key="3">
    <source>
        <dbReference type="SAM" id="MobiDB-lite"/>
    </source>
</evidence>
<organism evidence="6 7">
    <name type="scientific">Trichophyton interdigitale (strain MR816)</name>
    <dbReference type="NCBI Taxonomy" id="1215338"/>
    <lineage>
        <taxon>Eukaryota</taxon>
        <taxon>Fungi</taxon>
        <taxon>Dikarya</taxon>
        <taxon>Ascomycota</taxon>
        <taxon>Pezizomycotina</taxon>
        <taxon>Eurotiomycetes</taxon>
        <taxon>Eurotiomycetidae</taxon>
        <taxon>Onygenales</taxon>
        <taxon>Arthrodermataceae</taxon>
        <taxon>Trichophyton</taxon>
    </lineage>
</organism>
<dbReference type="SMART" id="SM00847">
    <property type="entry name" value="HA2"/>
    <property type="match status" value="1"/>
</dbReference>
<dbReference type="InterPro" id="IPR007502">
    <property type="entry name" value="Helicase-assoc_dom"/>
</dbReference>
<dbReference type="OMA" id="MCKLVCR"/>
<feature type="domain" description="Helicase C-terminal" evidence="5">
    <location>
        <begin position="783"/>
        <end position="965"/>
    </location>
</feature>
<proteinExistence type="predicted"/>
<dbReference type="STRING" id="1215338.A0A059JEV1"/>
<dbReference type="Proteomes" id="UP000024533">
    <property type="component" value="Unassembled WGS sequence"/>
</dbReference>
<dbReference type="Pfam" id="PF00271">
    <property type="entry name" value="Helicase_C"/>
    <property type="match status" value="1"/>
</dbReference>
<dbReference type="InterPro" id="IPR001650">
    <property type="entry name" value="Helicase_C-like"/>
</dbReference>
<dbReference type="PROSITE" id="PS51192">
    <property type="entry name" value="HELICASE_ATP_BIND_1"/>
    <property type="match status" value="1"/>
</dbReference>
<dbReference type="PROSITE" id="PS51194">
    <property type="entry name" value="HELICASE_CTER"/>
    <property type="match status" value="1"/>
</dbReference>
<dbReference type="SMART" id="SM00490">
    <property type="entry name" value="HELICc"/>
    <property type="match status" value="1"/>
</dbReference>